<evidence type="ECO:0000256" key="4">
    <source>
        <dbReference type="ARBA" id="ARBA00023136"/>
    </source>
</evidence>
<dbReference type="InterPro" id="IPR052337">
    <property type="entry name" value="SAT4-like"/>
</dbReference>
<dbReference type="OrthoDB" id="5401779at2759"/>
<organism evidence="8 9">
    <name type="scientific">Aspergillus calidoustus</name>
    <dbReference type="NCBI Taxonomy" id="454130"/>
    <lineage>
        <taxon>Eukaryota</taxon>
        <taxon>Fungi</taxon>
        <taxon>Dikarya</taxon>
        <taxon>Ascomycota</taxon>
        <taxon>Pezizomycotina</taxon>
        <taxon>Eurotiomycetes</taxon>
        <taxon>Eurotiomycetidae</taxon>
        <taxon>Eurotiales</taxon>
        <taxon>Aspergillaceae</taxon>
        <taxon>Aspergillus</taxon>
        <taxon>Aspergillus subgen. Nidulantes</taxon>
    </lineage>
</organism>
<dbReference type="InterPro" id="IPR049326">
    <property type="entry name" value="Rhodopsin_dom_fungi"/>
</dbReference>
<keyword evidence="2 6" id="KW-0812">Transmembrane</keyword>
<reference evidence="9" key="1">
    <citation type="journal article" date="2016" name="Genome Announc.">
        <title>Draft genome sequences of fungus Aspergillus calidoustus.</title>
        <authorList>
            <person name="Horn F."/>
            <person name="Linde J."/>
            <person name="Mattern D.J."/>
            <person name="Walther G."/>
            <person name="Guthke R."/>
            <person name="Scherlach K."/>
            <person name="Martin K."/>
            <person name="Brakhage A.A."/>
            <person name="Petzke L."/>
            <person name="Valiante V."/>
        </authorList>
    </citation>
    <scope>NUCLEOTIDE SEQUENCE [LARGE SCALE GENOMIC DNA]</scope>
    <source>
        <strain evidence="9">SF006504</strain>
    </source>
</reference>
<evidence type="ECO:0000256" key="1">
    <source>
        <dbReference type="ARBA" id="ARBA00004141"/>
    </source>
</evidence>
<feature type="transmembrane region" description="Helical" evidence="6">
    <location>
        <begin position="24"/>
        <end position="48"/>
    </location>
</feature>
<feature type="domain" description="Rhodopsin" evidence="7">
    <location>
        <begin position="2"/>
        <end position="85"/>
    </location>
</feature>
<gene>
    <name evidence="8" type="ORF">ASPCAL02665</name>
</gene>
<dbReference type="Proteomes" id="UP000054771">
    <property type="component" value="Unassembled WGS sequence"/>
</dbReference>
<keyword evidence="4 6" id="KW-0472">Membrane</keyword>
<evidence type="ECO:0000256" key="2">
    <source>
        <dbReference type="ARBA" id="ARBA00022692"/>
    </source>
</evidence>
<keyword evidence="9" id="KW-1185">Reference proteome</keyword>
<dbReference type="AlphaFoldDB" id="A0A0U5GQF4"/>
<evidence type="ECO:0000256" key="5">
    <source>
        <dbReference type="ARBA" id="ARBA00038359"/>
    </source>
</evidence>
<comment type="similarity">
    <text evidence="5">Belongs to the SAT4 family.</text>
</comment>
<evidence type="ECO:0000313" key="9">
    <source>
        <dbReference type="Proteomes" id="UP000054771"/>
    </source>
</evidence>
<proteinExistence type="inferred from homology"/>
<accession>A0A0U5GQF4</accession>
<evidence type="ECO:0000256" key="6">
    <source>
        <dbReference type="SAM" id="Phobius"/>
    </source>
</evidence>
<dbReference type="PANTHER" id="PTHR33048:SF47">
    <property type="entry name" value="INTEGRAL MEMBRANE PROTEIN-RELATED"/>
    <property type="match status" value="1"/>
</dbReference>
<dbReference type="PANTHER" id="PTHR33048">
    <property type="entry name" value="PTH11-LIKE INTEGRAL MEMBRANE PROTEIN (AFU_ORTHOLOGUE AFUA_5G11245)"/>
    <property type="match status" value="1"/>
</dbReference>
<dbReference type="EMBL" id="CDMC01000002">
    <property type="protein sequence ID" value="CEN60224.1"/>
    <property type="molecule type" value="Genomic_DNA"/>
</dbReference>
<dbReference type="STRING" id="454130.A0A0U5GQF4"/>
<evidence type="ECO:0000256" key="3">
    <source>
        <dbReference type="ARBA" id="ARBA00022989"/>
    </source>
</evidence>
<name>A0A0U5GQF4_ASPCI</name>
<sequence>MDCIILLIPMPVIAKLKLPPRVKLNLVLLFLTGVFAITASAVSTYYKWLSFSGAESDSTAAMLCTTIECSIALLIGCAPVIYSFWTKFRPTVFTWSSFSWRSSSSGPRRILDTDNSAPFSEENSLVNLDSNGGVSSVRDVKVSAEAMRSNRGFDLIGFGTRIGMALGCLDSGMHASGRVRQG</sequence>
<protein>
    <recommendedName>
        <fullName evidence="7">Rhodopsin domain-containing protein</fullName>
    </recommendedName>
</protein>
<keyword evidence="3 6" id="KW-1133">Transmembrane helix</keyword>
<feature type="transmembrane region" description="Helical" evidence="6">
    <location>
        <begin position="60"/>
        <end position="85"/>
    </location>
</feature>
<evidence type="ECO:0000259" key="7">
    <source>
        <dbReference type="Pfam" id="PF20684"/>
    </source>
</evidence>
<dbReference type="Pfam" id="PF20684">
    <property type="entry name" value="Fung_rhodopsin"/>
    <property type="match status" value="1"/>
</dbReference>
<comment type="subcellular location">
    <subcellularLocation>
        <location evidence="1">Membrane</location>
        <topology evidence="1">Multi-pass membrane protein</topology>
    </subcellularLocation>
</comment>
<dbReference type="GO" id="GO:0016020">
    <property type="term" value="C:membrane"/>
    <property type="evidence" value="ECO:0007669"/>
    <property type="project" value="UniProtKB-SubCell"/>
</dbReference>
<evidence type="ECO:0000313" key="8">
    <source>
        <dbReference type="EMBL" id="CEN60224.1"/>
    </source>
</evidence>